<evidence type="ECO:0000313" key="3">
    <source>
        <dbReference type="EMBL" id="MED6214828.1"/>
    </source>
</evidence>
<comment type="caution">
    <text evidence="3">The sequence shown here is derived from an EMBL/GenBank/DDBJ whole genome shotgun (WGS) entry which is preliminary data.</text>
</comment>
<organism evidence="3 4">
    <name type="scientific">Stylosanthes scabra</name>
    <dbReference type="NCBI Taxonomy" id="79078"/>
    <lineage>
        <taxon>Eukaryota</taxon>
        <taxon>Viridiplantae</taxon>
        <taxon>Streptophyta</taxon>
        <taxon>Embryophyta</taxon>
        <taxon>Tracheophyta</taxon>
        <taxon>Spermatophyta</taxon>
        <taxon>Magnoliopsida</taxon>
        <taxon>eudicotyledons</taxon>
        <taxon>Gunneridae</taxon>
        <taxon>Pentapetalae</taxon>
        <taxon>rosids</taxon>
        <taxon>fabids</taxon>
        <taxon>Fabales</taxon>
        <taxon>Fabaceae</taxon>
        <taxon>Papilionoideae</taxon>
        <taxon>50 kb inversion clade</taxon>
        <taxon>dalbergioids sensu lato</taxon>
        <taxon>Dalbergieae</taxon>
        <taxon>Pterocarpus clade</taxon>
        <taxon>Stylosanthes</taxon>
    </lineage>
</organism>
<reference evidence="3 4" key="1">
    <citation type="journal article" date="2023" name="Plants (Basel)">
        <title>Bridging the Gap: Combining Genomics and Transcriptomics Approaches to Understand Stylosanthes scabra, an Orphan Legume from the Brazilian Caatinga.</title>
        <authorList>
            <person name="Ferreira-Neto J.R.C."/>
            <person name="da Silva M.D."/>
            <person name="Binneck E."/>
            <person name="de Melo N.F."/>
            <person name="da Silva R.H."/>
            <person name="de Melo A.L.T.M."/>
            <person name="Pandolfi V."/>
            <person name="Bustamante F.O."/>
            <person name="Brasileiro-Vidal A.C."/>
            <person name="Benko-Iseppon A.M."/>
        </authorList>
    </citation>
    <scope>NUCLEOTIDE SEQUENCE [LARGE SCALE GENOMIC DNA]</scope>
    <source>
        <tissue evidence="3">Leaves</tissue>
    </source>
</reference>
<feature type="region of interest" description="Disordered" evidence="1">
    <location>
        <begin position="86"/>
        <end position="109"/>
    </location>
</feature>
<accession>A0ABU6Z0F8</accession>
<proteinExistence type="predicted"/>
<evidence type="ECO:0000256" key="2">
    <source>
        <dbReference type="SAM" id="Phobius"/>
    </source>
</evidence>
<dbReference type="Proteomes" id="UP001341840">
    <property type="component" value="Unassembled WGS sequence"/>
</dbReference>
<keyword evidence="2" id="KW-0812">Transmembrane</keyword>
<evidence type="ECO:0000256" key="1">
    <source>
        <dbReference type="SAM" id="MobiDB-lite"/>
    </source>
</evidence>
<feature type="compositionally biased region" description="Polar residues" evidence="1">
    <location>
        <begin position="143"/>
        <end position="157"/>
    </location>
</feature>
<feature type="region of interest" description="Disordered" evidence="1">
    <location>
        <begin position="234"/>
        <end position="280"/>
    </location>
</feature>
<gene>
    <name evidence="3" type="ORF">PIB30_107154</name>
</gene>
<protein>
    <submittedName>
        <fullName evidence="3">Uncharacterized protein</fullName>
    </submittedName>
</protein>
<keyword evidence="2" id="KW-0472">Membrane</keyword>
<keyword evidence="2" id="KW-1133">Transmembrane helix</keyword>
<dbReference type="EMBL" id="JASCZI010246111">
    <property type="protein sequence ID" value="MED6214828.1"/>
    <property type="molecule type" value="Genomic_DNA"/>
</dbReference>
<name>A0ABU6Z0F8_9FABA</name>
<feature type="region of interest" description="Disordered" evidence="1">
    <location>
        <begin position="124"/>
        <end position="179"/>
    </location>
</feature>
<keyword evidence="4" id="KW-1185">Reference proteome</keyword>
<feature type="transmembrane region" description="Helical" evidence="2">
    <location>
        <begin position="9"/>
        <end position="26"/>
    </location>
</feature>
<feature type="compositionally biased region" description="Polar residues" evidence="1">
    <location>
        <begin position="164"/>
        <end position="179"/>
    </location>
</feature>
<evidence type="ECO:0000313" key="4">
    <source>
        <dbReference type="Proteomes" id="UP001341840"/>
    </source>
</evidence>
<sequence length="312" mass="35482">MYLIKHRKTFYVAIFLGVVLPFILLARKFVRARKATQGTGHPLFHAYQIFLRNIFRQDIPPASSSEEQQQQPRAWQSFLPTWFPGPNQEERSTAADSEVPPATQVRSPSPRVWQSYLPRWFRGPNQEERSTASADSEFPSATPVRSPSPRGQNQEQRSIAADSEFQSATVVRTPTPRRLSTSSLYQTTWAWGQHQEQRRFLLCLPPFLIRFLHSPEAASQRSPGTTPLTIVLPTTRQQDQPDEPPGARRILSPRTPRIEEFLDDPLQTPPPSPTGLPRENVHRQTTVHVQIITITLHTTITNITIHAPPNSD</sequence>